<proteinExistence type="predicted"/>
<name>A0A0N9I7B1_9PSEU</name>
<evidence type="ECO:0008006" key="4">
    <source>
        <dbReference type="Google" id="ProtNLM"/>
    </source>
</evidence>
<keyword evidence="3" id="KW-1185">Reference proteome</keyword>
<feature type="transmembrane region" description="Helical" evidence="1">
    <location>
        <begin position="33"/>
        <end position="50"/>
    </location>
</feature>
<evidence type="ECO:0000256" key="1">
    <source>
        <dbReference type="SAM" id="Phobius"/>
    </source>
</evidence>
<dbReference type="RefSeq" id="WP_054293922.1">
    <property type="nucleotide sequence ID" value="NZ_CP012752.1"/>
</dbReference>
<keyword evidence="1" id="KW-0472">Membrane</keyword>
<keyword evidence="1" id="KW-0812">Transmembrane</keyword>
<dbReference type="Proteomes" id="UP000063699">
    <property type="component" value="Chromosome"/>
</dbReference>
<dbReference type="OrthoDB" id="3530824at2"/>
<dbReference type="KEGG" id="kphy:AOZ06_38760"/>
<keyword evidence="1" id="KW-1133">Transmembrane helix</keyword>
<evidence type="ECO:0000313" key="3">
    <source>
        <dbReference type="Proteomes" id="UP000063699"/>
    </source>
</evidence>
<feature type="transmembrane region" description="Helical" evidence="1">
    <location>
        <begin position="57"/>
        <end position="76"/>
    </location>
</feature>
<protein>
    <recommendedName>
        <fullName evidence="4">DUF1453 domain-containing protein</fullName>
    </recommendedName>
</protein>
<dbReference type="AlphaFoldDB" id="A0A0N9I7B1"/>
<dbReference type="EMBL" id="CP012752">
    <property type="protein sequence ID" value="ALG12026.1"/>
    <property type="molecule type" value="Genomic_DNA"/>
</dbReference>
<reference evidence="2 3" key="1">
    <citation type="submission" date="2015-07" db="EMBL/GenBank/DDBJ databases">
        <title>Genome sequencing of Kibdelosporangium phytohabitans.</title>
        <authorList>
            <person name="Qin S."/>
            <person name="Xing K."/>
        </authorList>
    </citation>
    <scope>NUCLEOTIDE SEQUENCE [LARGE SCALE GENOMIC DNA]</scope>
    <source>
        <strain evidence="2 3">KLBMP1111</strain>
    </source>
</reference>
<sequence length="169" mass="18304">MNGWLLALLVVGCVVVLVLRVNGEPLNWRDLLGPPIVLTAIGVVGVVNFDGLTGTDIAWVIGGCVIGFGFGAARATTVRLYEKDGELWQKYTKWSLLLFVAGVVVSGGYGLLAVKLGMHPQARPYQLAIGISFAGEAAVLFPRGLASETPFAKDKERPWDRLLNDRLRR</sequence>
<organism evidence="2 3">
    <name type="scientific">Kibdelosporangium phytohabitans</name>
    <dbReference type="NCBI Taxonomy" id="860235"/>
    <lineage>
        <taxon>Bacteria</taxon>
        <taxon>Bacillati</taxon>
        <taxon>Actinomycetota</taxon>
        <taxon>Actinomycetes</taxon>
        <taxon>Pseudonocardiales</taxon>
        <taxon>Pseudonocardiaceae</taxon>
        <taxon>Kibdelosporangium</taxon>
    </lineage>
</organism>
<gene>
    <name evidence="2" type="ORF">AOZ06_38760</name>
</gene>
<accession>A0A0N9I7B1</accession>
<evidence type="ECO:0000313" key="2">
    <source>
        <dbReference type="EMBL" id="ALG12026.1"/>
    </source>
</evidence>
<feature type="transmembrane region" description="Helical" evidence="1">
    <location>
        <begin position="96"/>
        <end position="114"/>
    </location>
</feature>